<dbReference type="EMBL" id="FN648402">
    <property type="protein sequence ID" value="CBJ30917.1"/>
    <property type="molecule type" value="Genomic_DNA"/>
</dbReference>
<proteinExistence type="predicted"/>
<evidence type="ECO:0000313" key="2">
    <source>
        <dbReference type="EMBL" id="CBJ30917.1"/>
    </source>
</evidence>
<gene>
    <name evidence="2" type="ORF">Esi_0223_0021</name>
</gene>
<feature type="region of interest" description="Disordered" evidence="1">
    <location>
        <begin position="283"/>
        <end position="347"/>
    </location>
</feature>
<sequence>MGRKVIRPQPRAEPRAYVGKRRDHSNVWKPSRNPLLEQMKPMPPATFVKGASLVAREATFDPLRGAFVLLARPNAPEVNLPEPRRGLGAIGLYKDPGLVKDVLSAAEGRQPFKLPKMHKRRPPPGTRLTNDLGTVMQMNELTANEKAVLWSNYQRAMERSLQKEGDLESVSWRHRATHEPAPPWVHHRWPTKPIARAPPPYGTEDVPESLSPAAVLRSGRRACKSFNQDQGERLLTWKEMKGDRTDPPPPRKLPPSYEADDAHMDAMMDDERSMRLDVPMHKQRRHVSGHAGEISGAISPIGDRERRELRALEMHEFTVPKKPTPPPPTVTGRTPYRRPSQHQIDRQ</sequence>
<evidence type="ECO:0000256" key="1">
    <source>
        <dbReference type="SAM" id="MobiDB-lite"/>
    </source>
</evidence>
<accession>D7FRX6</accession>
<organism evidence="2 3">
    <name type="scientific">Ectocarpus siliculosus</name>
    <name type="common">Brown alga</name>
    <name type="synonym">Conferva siliculosa</name>
    <dbReference type="NCBI Taxonomy" id="2880"/>
    <lineage>
        <taxon>Eukaryota</taxon>
        <taxon>Sar</taxon>
        <taxon>Stramenopiles</taxon>
        <taxon>Ochrophyta</taxon>
        <taxon>PX clade</taxon>
        <taxon>Phaeophyceae</taxon>
        <taxon>Ectocarpales</taxon>
        <taxon>Ectocarpaceae</taxon>
        <taxon>Ectocarpus</taxon>
    </lineage>
</organism>
<name>D7FRX6_ECTSI</name>
<dbReference type="EMBL" id="FN649734">
    <property type="protein sequence ID" value="CBJ30917.1"/>
    <property type="molecule type" value="Genomic_DNA"/>
</dbReference>
<evidence type="ECO:0000313" key="3">
    <source>
        <dbReference type="Proteomes" id="UP000002630"/>
    </source>
</evidence>
<feature type="region of interest" description="Disordered" evidence="1">
    <location>
        <begin position="239"/>
        <end position="258"/>
    </location>
</feature>
<keyword evidence="3" id="KW-1185">Reference proteome</keyword>
<dbReference type="InParanoid" id="D7FRX6"/>
<dbReference type="OrthoDB" id="10322360at2759"/>
<feature type="compositionally biased region" description="Basic and acidic residues" evidence="1">
    <location>
        <begin position="302"/>
        <end position="319"/>
    </location>
</feature>
<feature type="region of interest" description="Disordered" evidence="1">
    <location>
        <begin position="1"/>
        <end position="41"/>
    </location>
</feature>
<protein>
    <submittedName>
        <fullName evidence="2">Uncharacterized protein</fullName>
    </submittedName>
</protein>
<dbReference type="Proteomes" id="UP000002630">
    <property type="component" value="Linkage Group LG09"/>
</dbReference>
<reference evidence="2 3" key="1">
    <citation type="journal article" date="2010" name="Nature">
        <title>The Ectocarpus genome and the independent evolution of multicellularity in brown algae.</title>
        <authorList>
            <person name="Cock J.M."/>
            <person name="Sterck L."/>
            <person name="Rouze P."/>
            <person name="Scornet D."/>
            <person name="Allen A.E."/>
            <person name="Amoutzias G."/>
            <person name="Anthouard V."/>
            <person name="Artiguenave F."/>
            <person name="Aury J.M."/>
            <person name="Badger J.H."/>
            <person name="Beszteri B."/>
            <person name="Billiau K."/>
            <person name="Bonnet E."/>
            <person name="Bothwell J.H."/>
            <person name="Bowler C."/>
            <person name="Boyen C."/>
            <person name="Brownlee C."/>
            <person name="Carrano C.J."/>
            <person name="Charrier B."/>
            <person name="Cho G.Y."/>
            <person name="Coelho S.M."/>
            <person name="Collen J."/>
            <person name="Corre E."/>
            <person name="Da Silva C."/>
            <person name="Delage L."/>
            <person name="Delaroque N."/>
            <person name="Dittami S.M."/>
            <person name="Doulbeau S."/>
            <person name="Elias M."/>
            <person name="Farnham G."/>
            <person name="Gachon C.M."/>
            <person name="Gschloessl B."/>
            <person name="Heesch S."/>
            <person name="Jabbari K."/>
            <person name="Jubin C."/>
            <person name="Kawai H."/>
            <person name="Kimura K."/>
            <person name="Kloareg B."/>
            <person name="Kupper F.C."/>
            <person name="Lang D."/>
            <person name="Le Bail A."/>
            <person name="Leblanc C."/>
            <person name="Lerouge P."/>
            <person name="Lohr M."/>
            <person name="Lopez P.J."/>
            <person name="Martens C."/>
            <person name="Maumus F."/>
            <person name="Michel G."/>
            <person name="Miranda-Saavedra D."/>
            <person name="Morales J."/>
            <person name="Moreau H."/>
            <person name="Motomura T."/>
            <person name="Nagasato C."/>
            <person name="Napoli C.A."/>
            <person name="Nelson D.R."/>
            <person name="Nyvall-Collen P."/>
            <person name="Peters A.F."/>
            <person name="Pommier C."/>
            <person name="Potin P."/>
            <person name="Poulain J."/>
            <person name="Quesneville H."/>
            <person name="Read B."/>
            <person name="Rensing S.A."/>
            <person name="Ritter A."/>
            <person name="Rousvoal S."/>
            <person name="Samanta M."/>
            <person name="Samson G."/>
            <person name="Schroeder D.C."/>
            <person name="Segurens B."/>
            <person name="Strittmatter M."/>
            <person name="Tonon T."/>
            <person name="Tregear J.W."/>
            <person name="Valentin K."/>
            <person name="von Dassow P."/>
            <person name="Yamagishi T."/>
            <person name="Van de Peer Y."/>
            <person name="Wincker P."/>
        </authorList>
    </citation>
    <scope>NUCLEOTIDE SEQUENCE [LARGE SCALE GENOMIC DNA]</scope>
    <source>
        <strain evidence="3">Ec32 / CCAP1310/4</strain>
    </source>
</reference>
<dbReference type="AlphaFoldDB" id="D7FRX6"/>